<evidence type="ECO:0000313" key="2">
    <source>
        <dbReference type="EMBL" id="SHI38465.1"/>
    </source>
</evidence>
<dbReference type="GO" id="GO:0016747">
    <property type="term" value="F:acyltransferase activity, transferring groups other than amino-acyl groups"/>
    <property type="evidence" value="ECO:0007669"/>
    <property type="project" value="InterPro"/>
</dbReference>
<dbReference type="SUPFAM" id="SSF55729">
    <property type="entry name" value="Acyl-CoA N-acyltransferases (Nat)"/>
    <property type="match status" value="1"/>
</dbReference>
<dbReference type="STRING" id="198092.SAMN02745194_00208"/>
<protein>
    <submittedName>
        <fullName evidence="2">Phosphinothricin acetyltransferase</fullName>
    </submittedName>
</protein>
<dbReference type="Gene3D" id="3.40.630.30">
    <property type="match status" value="1"/>
</dbReference>
<dbReference type="AlphaFoldDB" id="A0A1M6APT0"/>
<dbReference type="InterPro" id="IPR000182">
    <property type="entry name" value="GNAT_dom"/>
</dbReference>
<gene>
    <name evidence="2" type="ORF">SAMN02745194_00208</name>
</gene>
<dbReference type="EMBL" id="FQZF01000002">
    <property type="protein sequence ID" value="SHI38465.1"/>
    <property type="molecule type" value="Genomic_DNA"/>
</dbReference>
<feature type="domain" description="N-acetyltransferase" evidence="1">
    <location>
        <begin position="2"/>
        <end position="166"/>
    </location>
</feature>
<name>A0A1M6APT0_9PROT</name>
<dbReference type="PANTHER" id="PTHR43072">
    <property type="entry name" value="N-ACETYLTRANSFERASE"/>
    <property type="match status" value="1"/>
</dbReference>
<proteinExistence type="predicted"/>
<evidence type="ECO:0000313" key="3">
    <source>
        <dbReference type="Proteomes" id="UP000184387"/>
    </source>
</evidence>
<reference evidence="2 3" key="1">
    <citation type="submission" date="2016-11" db="EMBL/GenBank/DDBJ databases">
        <authorList>
            <person name="Jaros S."/>
            <person name="Januszkiewicz K."/>
            <person name="Wedrychowicz H."/>
        </authorList>
    </citation>
    <scope>NUCLEOTIDE SEQUENCE [LARGE SCALE GENOMIC DNA]</scope>
    <source>
        <strain evidence="2 3">DSM 14916</strain>
    </source>
</reference>
<dbReference type="InterPro" id="IPR016181">
    <property type="entry name" value="Acyl_CoA_acyltransferase"/>
</dbReference>
<keyword evidence="2" id="KW-0808">Transferase</keyword>
<dbReference type="PANTHER" id="PTHR43072:SF8">
    <property type="entry name" value="ACYLTRANSFERASE FABY-RELATED"/>
    <property type="match status" value="1"/>
</dbReference>
<accession>A0A1M6APT0</accession>
<evidence type="ECO:0000259" key="1">
    <source>
        <dbReference type="PROSITE" id="PS51186"/>
    </source>
</evidence>
<dbReference type="PROSITE" id="PS51186">
    <property type="entry name" value="GNAT"/>
    <property type="match status" value="1"/>
</dbReference>
<keyword evidence="3" id="KW-1185">Reference proteome</keyword>
<dbReference type="Proteomes" id="UP000184387">
    <property type="component" value="Unassembled WGS sequence"/>
</dbReference>
<dbReference type="RefSeq" id="WP_073130420.1">
    <property type="nucleotide sequence ID" value="NZ_FQZF01000002.1"/>
</dbReference>
<organism evidence="2 3">
    <name type="scientific">Muricoccus roseus</name>
    <dbReference type="NCBI Taxonomy" id="198092"/>
    <lineage>
        <taxon>Bacteria</taxon>
        <taxon>Pseudomonadati</taxon>
        <taxon>Pseudomonadota</taxon>
        <taxon>Alphaproteobacteria</taxon>
        <taxon>Acetobacterales</taxon>
        <taxon>Roseomonadaceae</taxon>
        <taxon>Muricoccus</taxon>
    </lineage>
</organism>
<dbReference type="OrthoDB" id="5459937at2"/>
<sequence length="176" mass="19124">MTEIRDSRPEDVPAITRIYAHWVEHGRASFELTPPGEAEMAGRRDAVLAGGYPHLVAVDEDGALLGYAYASAYRPRPAYRHTVENSVYVAPGGTQSGIGRALLEALIARCEAADFRLMVAVIGDSANAPSIRLHEKLGFRHAGVIPSIGFKHERWLDTVLMTRPLGPGDTTPPTRP</sequence>
<dbReference type="Pfam" id="PF00583">
    <property type="entry name" value="Acetyltransf_1"/>
    <property type="match status" value="1"/>
</dbReference>
<dbReference type="CDD" id="cd04301">
    <property type="entry name" value="NAT_SF"/>
    <property type="match status" value="1"/>
</dbReference>